<evidence type="ECO:0000313" key="2">
    <source>
        <dbReference type="Proteomes" id="UP000197619"/>
    </source>
</evidence>
<evidence type="ECO:0000313" key="1">
    <source>
        <dbReference type="EMBL" id="OWK56200.1"/>
    </source>
</evidence>
<dbReference type="Proteomes" id="UP000197619">
    <property type="component" value="Unassembled WGS sequence"/>
</dbReference>
<protein>
    <submittedName>
        <fullName evidence="1">Uncharacterized protein</fullName>
    </submittedName>
</protein>
<keyword evidence="2" id="KW-1185">Reference proteome</keyword>
<comment type="caution">
    <text evidence="1">The sequence shown here is derived from an EMBL/GenBank/DDBJ whole genome shotgun (WGS) entry which is preliminary data.</text>
</comment>
<proteinExistence type="predicted"/>
<sequence>MKGSLLCILLHPTRFQVLKQIRDHNCFNTFLPTLQNYGIPCFYTSGPVPCSLSSNQRSFQSHHCFCLHDSSLSQKQIVPTLVSSLSLISVLIAQQ</sequence>
<name>A0A218US01_9PASE</name>
<gene>
    <name evidence="1" type="ORF">RLOC_00004254</name>
</gene>
<dbReference type="AlphaFoldDB" id="A0A218US01"/>
<reference evidence="1 2" key="1">
    <citation type="submission" date="2017-05" db="EMBL/GenBank/DDBJ databases">
        <title>Genome of assembly of the Bengalese finch, Lonchura striata domestica.</title>
        <authorList>
            <person name="Colquitt B.M."/>
            <person name="Brainard M.S."/>
        </authorList>
    </citation>
    <scope>NUCLEOTIDE SEQUENCE [LARGE SCALE GENOMIC DNA]</scope>
    <source>
        <strain evidence="1">White83orange57</strain>
    </source>
</reference>
<organism evidence="1 2">
    <name type="scientific">Lonchura striata</name>
    <name type="common">white-rumped munia</name>
    <dbReference type="NCBI Taxonomy" id="40157"/>
    <lineage>
        <taxon>Eukaryota</taxon>
        <taxon>Metazoa</taxon>
        <taxon>Chordata</taxon>
        <taxon>Craniata</taxon>
        <taxon>Vertebrata</taxon>
        <taxon>Euteleostomi</taxon>
        <taxon>Archelosauria</taxon>
        <taxon>Archosauria</taxon>
        <taxon>Dinosauria</taxon>
        <taxon>Saurischia</taxon>
        <taxon>Theropoda</taxon>
        <taxon>Coelurosauria</taxon>
        <taxon>Aves</taxon>
        <taxon>Neognathae</taxon>
        <taxon>Neoaves</taxon>
        <taxon>Telluraves</taxon>
        <taxon>Australaves</taxon>
        <taxon>Passeriformes</taxon>
        <taxon>Passeroidea</taxon>
        <taxon>Estrildidae</taxon>
        <taxon>Estrildinae</taxon>
        <taxon>Lonchura</taxon>
    </lineage>
</organism>
<accession>A0A218US01</accession>
<dbReference type="EMBL" id="MUZQ01000166">
    <property type="protein sequence ID" value="OWK56200.1"/>
    <property type="molecule type" value="Genomic_DNA"/>
</dbReference>